<sequence>MSTNSQEESPRSSDDGHSLHSVSQRSLEDVGSSDSNFSFSDSDFSSPSDSERYIEEVDNTGRVYENHPDAYDTNLGPGKHVTSRDPEEYVADMTAPGREAAERASTSTDQPATQESQQPTTQESQQPTTQESQ</sequence>
<comment type="caution">
    <text evidence="2">The sequence shown here is derived from an EMBL/GenBank/DDBJ whole genome shotgun (WGS) entry which is preliminary data.</text>
</comment>
<name>A0A9P6GKJ2_9PLEO</name>
<accession>A0A9P6GKJ2</accession>
<feature type="compositionally biased region" description="Basic and acidic residues" evidence="1">
    <location>
        <begin position="8"/>
        <end position="18"/>
    </location>
</feature>
<proteinExistence type="predicted"/>
<evidence type="ECO:0000313" key="3">
    <source>
        <dbReference type="Proteomes" id="UP000756921"/>
    </source>
</evidence>
<dbReference type="OrthoDB" id="10535850at2759"/>
<feature type="compositionally biased region" description="Low complexity" evidence="1">
    <location>
        <begin position="110"/>
        <end position="133"/>
    </location>
</feature>
<protein>
    <submittedName>
        <fullName evidence="2">Uncharacterized protein</fullName>
    </submittedName>
</protein>
<dbReference type="Proteomes" id="UP000756921">
    <property type="component" value="Unassembled WGS sequence"/>
</dbReference>
<feature type="compositionally biased region" description="Low complexity" evidence="1">
    <location>
        <begin position="32"/>
        <end position="48"/>
    </location>
</feature>
<reference evidence="2" key="1">
    <citation type="journal article" date="2020" name="Mol. Plant Microbe Interact.">
        <title>Genome Sequence of the Biocontrol Agent Coniothyrium minitans strain Conio (IMI 134523).</title>
        <authorList>
            <person name="Patel D."/>
            <person name="Shittu T.A."/>
            <person name="Baroncelli R."/>
            <person name="Muthumeenakshi S."/>
            <person name="Osborne T.H."/>
            <person name="Janganan T.K."/>
            <person name="Sreenivasaprasad S."/>
        </authorList>
    </citation>
    <scope>NUCLEOTIDE SEQUENCE</scope>
    <source>
        <strain evidence="2">Conio</strain>
    </source>
</reference>
<feature type="region of interest" description="Disordered" evidence="1">
    <location>
        <begin position="1"/>
        <end position="133"/>
    </location>
</feature>
<keyword evidence="3" id="KW-1185">Reference proteome</keyword>
<gene>
    <name evidence="2" type="ORF">PMIN01_04655</name>
</gene>
<evidence type="ECO:0000256" key="1">
    <source>
        <dbReference type="SAM" id="MobiDB-lite"/>
    </source>
</evidence>
<organism evidence="2 3">
    <name type="scientific">Paraphaeosphaeria minitans</name>
    <dbReference type="NCBI Taxonomy" id="565426"/>
    <lineage>
        <taxon>Eukaryota</taxon>
        <taxon>Fungi</taxon>
        <taxon>Dikarya</taxon>
        <taxon>Ascomycota</taxon>
        <taxon>Pezizomycotina</taxon>
        <taxon>Dothideomycetes</taxon>
        <taxon>Pleosporomycetidae</taxon>
        <taxon>Pleosporales</taxon>
        <taxon>Massarineae</taxon>
        <taxon>Didymosphaeriaceae</taxon>
        <taxon>Paraphaeosphaeria</taxon>
    </lineage>
</organism>
<evidence type="ECO:0000313" key="2">
    <source>
        <dbReference type="EMBL" id="KAF9736876.1"/>
    </source>
</evidence>
<dbReference type="AlphaFoldDB" id="A0A9P6GKJ2"/>
<dbReference type="EMBL" id="WJXW01000004">
    <property type="protein sequence ID" value="KAF9736876.1"/>
    <property type="molecule type" value="Genomic_DNA"/>
</dbReference>